<comment type="subcellular location">
    <subcellularLocation>
        <location evidence="1 9">Endoplasmic reticulum membrane</location>
        <topology evidence="1 9">Single-pass type I membrane protein</topology>
    </subcellularLocation>
</comment>
<dbReference type="Pfam" id="PF03345">
    <property type="entry name" value="OST48_N"/>
    <property type="match status" value="1"/>
</dbReference>
<comment type="pathway">
    <text evidence="2 9">Protein modification; protein glycosylation.</text>
</comment>
<dbReference type="InterPro" id="IPR055459">
    <property type="entry name" value="OST48_MD"/>
</dbReference>
<evidence type="ECO:0000256" key="5">
    <source>
        <dbReference type="ARBA" id="ARBA00022692"/>
    </source>
</evidence>
<dbReference type="InterPro" id="IPR005013">
    <property type="entry name" value="DDOST_48_kDa_subunit"/>
</dbReference>
<dbReference type="GO" id="GO:0008250">
    <property type="term" value="C:oligosaccharyltransferase complex"/>
    <property type="evidence" value="ECO:0007669"/>
    <property type="project" value="TreeGrafter"/>
</dbReference>
<name>A0AA84ZFZ9_9TREM</name>
<evidence type="ECO:0000256" key="1">
    <source>
        <dbReference type="ARBA" id="ARBA00004115"/>
    </source>
</evidence>
<evidence type="ECO:0000313" key="13">
    <source>
        <dbReference type="WBParaSite" id="SMRG1_28290.1"/>
    </source>
</evidence>
<dbReference type="Pfam" id="PF23358">
    <property type="entry name" value="OST48_MD"/>
    <property type="match status" value="1"/>
</dbReference>
<keyword evidence="7 9" id="KW-1133">Transmembrane helix</keyword>
<feature type="transmembrane region" description="Helical" evidence="9">
    <location>
        <begin position="404"/>
        <end position="427"/>
    </location>
</feature>
<accession>A0AA84ZFZ9</accession>
<dbReference type="WBParaSite" id="SMRG1_28290.1">
    <property type="protein sequence ID" value="SMRG1_28290.1"/>
    <property type="gene ID" value="SMRG1_28290"/>
</dbReference>
<evidence type="ECO:0000313" key="12">
    <source>
        <dbReference type="Proteomes" id="UP000050790"/>
    </source>
</evidence>
<evidence type="ECO:0000256" key="3">
    <source>
        <dbReference type="ARBA" id="ARBA00008743"/>
    </source>
</evidence>
<dbReference type="PANTHER" id="PTHR10830:SF0">
    <property type="entry name" value="DOLICHYL-DIPHOSPHOOLIGOSACCHARIDE--PROTEIN GLYCOSYLTRANSFERASE 48 KDA SUBUNIT"/>
    <property type="match status" value="1"/>
</dbReference>
<evidence type="ECO:0000256" key="7">
    <source>
        <dbReference type="ARBA" id="ARBA00022989"/>
    </source>
</evidence>
<reference evidence="13" key="1">
    <citation type="submission" date="2023-11" db="UniProtKB">
        <authorList>
            <consortium name="WormBaseParasite"/>
        </authorList>
    </citation>
    <scope>IDENTIFICATION</scope>
</reference>
<comment type="function">
    <text evidence="9">Subunit of the oligosaccharyl transferase (OST) complex that catalyzes the initial transfer of a defined glycan (Glc(3)Man(9)GlcNAc(2) in eukaryotes) from the lipid carrier dolichol-pyrophosphate to an asparagine residue within an Asn-X-Ser/Thr consensus motif in nascent polypeptide chains, the first step in protein N-glycosylation. N-glycosylation occurs cotranslationally and the complex associates with the Sec61 complex at the channel-forming translocon complex that mediates protein translocation across the endoplasmic reticulum (ER).</text>
</comment>
<feature type="signal peptide" evidence="9">
    <location>
        <begin position="1"/>
        <end position="19"/>
    </location>
</feature>
<dbReference type="AlphaFoldDB" id="A0AA84ZFZ9"/>
<evidence type="ECO:0000256" key="4">
    <source>
        <dbReference type="ARBA" id="ARBA00013350"/>
    </source>
</evidence>
<dbReference type="GO" id="GO:0018279">
    <property type="term" value="P:protein N-linked glycosylation via asparagine"/>
    <property type="evidence" value="ECO:0007669"/>
    <property type="project" value="UniProtKB-UniRule"/>
</dbReference>
<dbReference type="Proteomes" id="UP000050790">
    <property type="component" value="Unassembled WGS sequence"/>
</dbReference>
<feature type="domain" description="OST48 middle" evidence="11">
    <location>
        <begin position="290"/>
        <end position="427"/>
    </location>
</feature>
<comment type="subunit">
    <text evidence="9">Component of the oligosaccharyltransferase (OST) complex.</text>
</comment>
<dbReference type="InterPro" id="IPR055457">
    <property type="entry name" value="OST48_N"/>
</dbReference>
<evidence type="ECO:0000256" key="9">
    <source>
        <dbReference type="RuleBase" id="RU361142"/>
    </source>
</evidence>
<comment type="similarity">
    <text evidence="3 9">Belongs to the DDOST 48 kDa subunit family.</text>
</comment>
<evidence type="ECO:0000259" key="11">
    <source>
        <dbReference type="Pfam" id="PF23358"/>
    </source>
</evidence>
<keyword evidence="9" id="KW-0732">Signal</keyword>
<protein>
    <recommendedName>
        <fullName evidence="4 9">Dolichyl-diphosphooligosaccharide--protein glycosyltransferase 48 kDa subunit</fullName>
        <shortName evidence="9">Oligosaccharyl transferase 48 kDa subunit</shortName>
    </recommendedName>
</protein>
<keyword evidence="8 9" id="KW-0472">Membrane</keyword>
<evidence type="ECO:0000256" key="2">
    <source>
        <dbReference type="ARBA" id="ARBA00004922"/>
    </source>
</evidence>
<feature type="domain" description="OST48 N-terminal" evidence="10">
    <location>
        <begin position="27"/>
        <end position="276"/>
    </location>
</feature>
<evidence type="ECO:0000256" key="6">
    <source>
        <dbReference type="ARBA" id="ARBA00022824"/>
    </source>
</evidence>
<dbReference type="PANTHER" id="PTHR10830">
    <property type="entry name" value="DOLICHYL-DIPHOSPHOOLIGOSACCHARIDE--PROTEIN GLYCOSYLTRANSFERASE 48 KDA SUBUNIT"/>
    <property type="match status" value="1"/>
</dbReference>
<organism evidence="12 13">
    <name type="scientific">Schistosoma margrebowiei</name>
    <dbReference type="NCBI Taxonomy" id="48269"/>
    <lineage>
        <taxon>Eukaryota</taxon>
        <taxon>Metazoa</taxon>
        <taxon>Spiralia</taxon>
        <taxon>Lophotrochozoa</taxon>
        <taxon>Platyhelminthes</taxon>
        <taxon>Trematoda</taxon>
        <taxon>Digenea</taxon>
        <taxon>Strigeidida</taxon>
        <taxon>Schistosomatoidea</taxon>
        <taxon>Schistosomatidae</taxon>
        <taxon>Schistosoma</taxon>
    </lineage>
</organism>
<proteinExistence type="inferred from homology"/>
<keyword evidence="6 9" id="KW-0256">Endoplasmic reticulum</keyword>
<evidence type="ECO:0000259" key="10">
    <source>
        <dbReference type="Pfam" id="PF03345"/>
    </source>
</evidence>
<evidence type="ECO:0000256" key="8">
    <source>
        <dbReference type="ARBA" id="ARBA00023136"/>
    </source>
</evidence>
<keyword evidence="5 9" id="KW-0812">Transmembrane</keyword>
<sequence>MQIMWLHLLVLLFSPFAVSYEDTSKNLLVLLENFYIKETHSTFLNMLTNRGYNLTTKLADESSISLKYLGEYLYSGLIILAPSVSEFGGALNVKEITNFVDDGGNLVVVAGPNVGESIRELGSECGVEFDEENTLVIDHFNFDKKDDGLHSIITVPVNNLVKSNVITGGKVDAPLLYRGIGISADQTNPLLIDVLHGSKTSYSYNPDKTIVDYPNTVGTNTQLITALQARNNARALFIGSLDFLSNSFFESTVETESHKSVVCGNQMLTDNLLRWVLGERGQLRHVYVKHHRVGETLPPSQYTILDDVIYTIKIETKDDNGNWVPFNADDVQLEFVRIDPFIRKKMEHKNGEYKLVMKLPDVYGVFKFVVDYYRVGYTHLLSVTQVPVRPFTHTQYERFLVAAYPYYGSAISMMIGLILFSFVFLYLKDDKEKGE</sequence>
<feature type="chain" id="PRO_5041516557" description="Dolichyl-diphosphooligosaccharide--protein glycosyltransferase 48 kDa subunit" evidence="9">
    <location>
        <begin position="20"/>
        <end position="435"/>
    </location>
</feature>